<sequence>MAPENGSHTISFLLQVVAADAGYVMAGKCACRNGMMNITPGCSMELWSNSVVDALYSLH</sequence>
<dbReference type="EMBL" id="ABXB03000004">
    <property type="protein sequence ID" value="EFA22355.1"/>
    <property type="molecule type" value="Genomic_DNA"/>
</dbReference>
<accession>D1NW69</accession>
<dbReference type="STRING" id="561180.BIFGAL_04116"/>
<evidence type="ECO:0000313" key="2">
    <source>
        <dbReference type="Proteomes" id="UP000003656"/>
    </source>
</evidence>
<evidence type="ECO:0000313" key="1">
    <source>
        <dbReference type="EMBL" id="EFA22355.1"/>
    </source>
</evidence>
<dbReference type="Proteomes" id="UP000003656">
    <property type="component" value="Unassembled WGS sequence"/>
</dbReference>
<name>D1NW69_9BIFI</name>
<gene>
    <name evidence="1" type="ORF">BIFGAL_04116</name>
</gene>
<protein>
    <submittedName>
        <fullName evidence="1">Uncharacterized protein</fullName>
    </submittedName>
</protein>
<dbReference type="AlphaFoldDB" id="D1NW69"/>
<proteinExistence type="predicted"/>
<reference evidence="1 2" key="1">
    <citation type="submission" date="2009-11" db="EMBL/GenBank/DDBJ databases">
        <authorList>
            <person name="Weinstock G."/>
            <person name="Sodergren E."/>
            <person name="Clifton S."/>
            <person name="Fulton L."/>
            <person name="Fulton B."/>
            <person name="Courtney L."/>
            <person name="Fronick C."/>
            <person name="Harrison M."/>
            <person name="Strong C."/>
            <person name="Farmer C."/>
            <person name="Delahaunty K."/>
            <person name="Markovic C."/>
            <person name="Hall O."/>
            <person name="Minx P."/>
            <person name="Tomlinson C."/>
            <person name="Mitreva M."/>
            <person name="Nelson J."/>
            <person name="Hou S."/>
            <person name="Wollam A."/>
            <person name="Pepin K.H."/>
            <person name="Johnson M."/>
            <person name="Bhonagiri V."/>
            <person name="Nash W.E."/>
            <person name="Warren W."/>
            <person name="Chinwalla A."/>
            <person name="Mardis E.R."/>
            <person name="Wilson R.K."/>
        </authorList>
    </citation>
    <scope>NUCLEOTIDE SEQUENCE [LARGE SCALE GENOMIC DNA]</scope>
    <source>
        <strain evidence="1 2">DSM 20093</strain>
    </source>
</reference>
<comment type="caution">
    <text evidence="1">The sequence shown here is derived from an EMBL/GenBank/DDBJ whole genome shotgun (WGS) entry which is preliminary data.</text>
</comment>
<organism evidence="1 2">
    <name type="scientific">Bifidobacterium gallicum DSM 20093 = LMG 11596</name>
    <dbReference type="NCBI Taxonomy" id="561180"/>
    <lineage>
        <taxon>Bacteria</taxon>
        <taxon>Bacillati</taxon>
        <taxon>Actinomycetota</taxon>
        <taxon>Actinomycetes</taxon>
        <taxon>Bifidobacteriales</taxon>
        <taxon>Bifidobacteriaceae</taxon>
        <taxon>Bifidobacterium</taxon>
    </lineage>
</organism>